<evidence type="ECO:0000313" key="4">
    <source>
        <dbReference type="Proteomes" id="UP000581087"/>
    </source>
</evidence>
<dbReference type="OrthoDB" id="3788807at2"/>
<keyword evidence="3" id="KW-1185">Reference proteome</keyword>
<gene>
    <name evidence="1" type="ORF">BJ972_002913</name>
    <name evidence="2" type="ORF">ESP50_16565</name>
</gene>
<dbReference type="AlphaFoldDB" id="A0A4Q2M4R4"/>
<organism evidence="2 3">
    <name type="scientific">Agromyces atrinae</name>
    <dbReference type="NCBI Taxonomy" id="592376"/>
    <lineage>
        <taxon>Bacteria</taxon>
        <taxon>Bacillati</taxon>
        <taxon>Actinomycetota</taxon>
        <taxon>Actinomycetes</taxon>
        <taxon>Micrococcales</taxon>
        <taxon>Microbacteriaceae</taxon>
        <taxon>Agromyces</taxon>
    </lineage>
</organism>
<dbReference type="Proteomes" id="UP000292686">
    <property type="component" value="Unassembled WGS sequence"/>
</dbReference>
<dbReference type="Proteomes" id="UP000581087">
    <property type="component" value="Unassembled WGS sequence"/>
</dbReference>
<sequence>MKPFRIELDPEQTRWLLDELSRRLTARGVSGTIRVAGGAAMALNFPDDPEVRVTSDIDAVYEPKPEIDELIAEMATEFGLPPRWLNSSGAAWLRVDPPSADAAVAISIATPLQLIAMKLAASREQDLADLKILARHLDITDPDELVDIAYREYGEDSVELADGRDSYRVIARAILAQ</sequence>
<dbReference type="EMBL" id="JACCBI010000001">
    <property type="protein sequence ID" value="NYD68394.1"/>
    <property type="molecule type" value="Genomic_DNA"/>
</dbReference>
<protein>
    <recommendedName>
        <fullName evidence="5">Nucleotidyl transferase AbiEii/AbiGii toxin family protein</fullName>
    </recommendedName>
</protein>
<accession>A0A4Q2M4R4</accession>
<comment type="caution">
    <text evidence="2">The sequence shown here is derived from an EMBL/GenBank/DDBJ whole genome shotgun (WGS) entry which is preliminary data.</text>
</comment>
<dbReference type="RefSeq" id="WP_129177020.1">
    <property type="nucleotide sequence ID" value="NZ_JACCBI010000001.1"/>
</dbReference>
<proteinExistence type="predicted"/>
<reference evidence="2 3" key="1">
    <citation type="submission" date="2019-01" db="EMBL/GenBank/DDBJ databases">
        <title>Agromyces.</title>
        <authorList>
            <person name="Li J."/>
        </authorList>
    </citation>
    <scope>NUCLEOTIDE SEQUENCE [LARGE SCALE GENOMIC DNA]</scope>
    <source>
        <strain evidence="2 3">DSM 23870</strain>
    </source>
</reference>
<reference evidence="1 4" key="2">
    <citation type="submission" date="2020-07" db="EMBL/GenBank/DDBJ databases">
        <title>Sequencing the genomes of 1000 actinobacteria strains.</title>
        <authorList>
            <person name="Klenk H.-P."/>
        </authorList>
    </citation>
    <scope>NUCLEOTIDE SEQUENCE [LARGE SCALE GENOMIC DNA]</scope>
    <source>
        <strain evidence="1 4">DSM 23870</strain>
    </source>
</reference>
<evidence type="ECO:0000313" key="1">
    <source>
        <dbReference type="EMBL" id="NYD68394.1"/>
    </source>
</evidence>
<dbReference type="EMBL" id="SDPM01000012">
    <property type="protein sequence ID" value="RXZ85143.1"/>
    <property type="molecule type" value="Genomic_DNA"/>
</dbReference>
<evidence type="ECO:0000313" key="2">
    <source>
        <dbReference type="EMBL" id="RXZ85143.1"/>
    </source>
</evidence>
<evidence type="ECO:0000313" key="3">
    <source>
        <dbReference type="Proteomes" id="UP000292686"/>
    </source>
</evidence>
<evidence type="ECO:0008006" key="5">
    <source>
        <dbReference type="Google" id="ProtNLM"/>
    </source>
</evidence>
<name>A0A4Q2M4R4_9MICO</name>